<dbReference type="Proteomes" id="UP000663834">
    <property type="component" value="Unassembled WGS sequence"/>
</dbReference>
<feature type="transmembrane region" description="Helical" evidence="8">
    <location>
        <begin position="292"/>
        <end position="319"/>
    </location>
</feature>
<dbReference type="EMBL" id="CAJNOW010019564">
    <property type="protein sequence ID" value="CAF1673310.1"/>
    <property type="molecule type" value="Genomic_DNA"/>
</dbReference>
<dbReference type="InterPro" id="IPR017452">
    <property type="entry name" value="GPCR_Rhodpsn_7TM"/>
</dbReference>
<dbReference type="PROSITE" id="PS50262">
    <property type="entry name" value="G_PROTEIN_RECEP_F1_2"/>
    <property type="match status" value="1"/>
</dbReference>
<comment type="subcellular location">
    <subcellularLocation>
        <location evidence="1">Membrane</location>
        <topology evidence="1">Multi-pass membrane protein</topology>
    </subcellularLocation>
</comment>
<evidence type="ECO:0000259" key="9">
    <source>
        <dbReference type="PROSITE" id="PS50262"/>
    </source>
</evidence>
<keyword evidence="3 8" id="KW-1133">Transmembrane helix</keyword>
<dbReference type="Gene3D" id="1.20.1070.10">
    <property type="entry name" value="Rhodopsin 7-helix transmembrane proteins"/>
    <property type="match status" value="1"/>
</dbReference>
<dbReference type="Proteomes" id="UP000681967">
    <property type="component" value="Unassembled WGS sequence"/>
</dbReference>
<dbReference type="AlphaFoldDB" id="A0A814X2P3"/>
<keyword evidence="6" id="KW-0675">Receptor</keyword>
<dbReference type="Proteomes" id="UP000676336">
    <property type="component" value="Unassembled WGS sequence"/>
</dbReference>
<sequence>MFSTTDTKSVELLNNISIQFNRYFSIFIFLFGMTGNILNCFVLSQPTLRVNPCAYLFLASSIANVISISFGLTTRILSGWNIDFTDTHGLICKIRVFIMFVSRTTAFWLIAFATIDRWFTSCFKYQRRKLSSLKNSQRATWCITILSILFYCQVLYCYEANISTAPLRCYGRNVKCRLLTDIIYASVTVFSPILIMSIFGFMTISNIRDTYSVSVLERRIFKRNSEKHKTLSLTIGQRERWRKIDRYLRHVLFIQIILLTIFTLPQVIVKFYMTSVAHRKKSLLHITIDTFIYNFVLLLTYAASGIPFYIYTLCGGSIFRTTLMTLLRMMIGKISCR</sequence>
<proteinExistence type="predicted"/>
<organism evidence="10 16">
    <name type="scientific">Rotaria magnacalcarata</name>
    <dbReference type="NCBI Taxonomy" id="392030"/>
    <lineage>
        <taxon>Eukaryota</taxon>
        <taxon>Metazoa</taxon>
        <taxon>Spiralia</taxon>
        <taxon>Gnathifera</taxon>
        <taxon>Rotifera</taxon>
        <taxon>Eurotatoria</taxon>
        <taxon>Bdelloidea</taxon>
        <taxon>Philodinida</taxon>
        <taxon>Philodinidae</taxon>
        <taxon>Rotaria</taxon>
    </lineage>
</organism>
<keyword evidence="2 8" id="KW-0812">Transmembrane</keyword>
<evidence type="ECO:0000256" key="4">
    <source>
        <dbReference type="ARBA" id="ARBA00023040"/>
    </source>
</evidence>
<evidence type="ECO:0000313" key="13">
    <source>
        <dbReference type="EMBL" id="CAF3984906.1"/>
    </source>
</evidence>
<evidence type="ECO:0000313" key="14">
    <source>
        <dbReference type="EMBL" id="CAF4049169.1"/>
    </source>
</evidence>
<dbReference type="PANTHER" id="PTHR24243:SF230">
    <property type="entry name" value="G-PROTEIN COUPLED RECEPTORS FAMILY 1 PROFILE DOMAIN-CONTAINING PROTEIN"/>
    <property type="match status" value="1"/>
</dbReference>
<reference evidence="10" key="1">
    <citation type="submission" date="2021-02" db="EMBL/GenBank/DDBJ databases">
        <authorList>
            <person name="Nowell W R."/>
        </authorList>
    </citation>
    <scope>NUCLEOTIDE SEQUENCE</scope>
</reference>
<feature type="transmembrane region" description="Helical" evidence="8">
    <location>
        <begin position="20"/>
        <end position="43"/>
    </location>
</feature>
<dbReference type="OrthoDB" id="10003005at2759"/>
<evidence type="ECO:0000256" key="3">
    <source>
        <dbReference type="ARBA" id="ARBA00022989"/>
    </source>
</evidence>
<feature type="transmembrane region" description="Helical" evidence="8">
    <location>
        <begin position="182"/>
        <end position="204"/>
    </location>
</feature>
<dbReference type="GO" id="GO:0005886">
    <property type="term" value="C:plasma membrane"/>
    <property type="evidence" value="ECO:0007669"/>
    <property type="project" value="TreeGrafter"/>
</dbReference>
<gene>
    <name evidence="15" type="ORF">BYL167_LOCUS16545</name>
    <name evidence="10" type="ORF">CJN711_LOCUS12478</name>
    <name evidence="14" type="ORF">GIL414_LOCUS14339</name>
    <name evidence="11" type="ORF">KQP761_LOCUS34746</name>
    <name evidence="12" type="ORF">MBJ925_LOCUS15151</name>
    <name evidence="13" type="ORF">SMN809_LOCUS11067</name>
</gene>
<evidence type="ECO:0000256" key="7">
    <source>
        <dbReference type="ARBA" id="ARBA00023224"/>
    </source>
</evidence>
<dbReference type="GO" id="GO:0004930">
    <property type="term" value="F:G protein-coupled receptor activity"/>
    <property type="evidence" value="ECO:0007669"/>
    <property type="project" value="UniProtKB-KW"/>
</dbReference>
<dbReference type="EMBL" id="CAJNOV010005435">
    <property type="protein sequence ID" value="CAF1210163.1"/>
    <property type="molecule type" value="Genomic_DNA"/>
</dbReference>
<dbReference type="PANTHER" id="PTHR24243">
    <property type="entry name" value="G-PROTEIN COUPLED RECEPTOR"/>
    <property type="match status" value="1"/>
</dbReference>
<keyword evidence="7" id="KW-0807">Transducer</keyword>
<feature type="transmembrane region" description="Helical" evidence="8">
    <location>
        <begin position="55"/>
        <end position="77"/>
    </location>
</feature>
<protein>
    <recommendedName>
        <fullName evidence="9">G-protein coupled receptors family 1 profile domain-containing protein</fullName>
    </recommendedName>
</protein>
<accession>A0A814X2P3</accession>
<evidence type="ECO:0000256" key="2">
    <source>
        <dbReference type="ARBA" id="ARBA00022692"/>
    </source>
</evidence>
<feature type="transmembrane region" description="Helical" evidence="8">
    <location>
        <begin position="140"/>
        <end position="162"/>
    </location>
</feature>
<evidence type="ECO:0000313" key="12">
    <source>
        <dbReference type="EMBL" id="CAF2062181.1"/>
    </source>
</evidence>
<evidence type="ECO:0000313" key="15">
    <source>
        <dbReference type="EMBL" id="CAF4053361.1"/>
    </source>
</evidence>
<evidence type="ECO:0000313" key="10">
    <source>
        <dbReference type="EMBL" id="CAF1210163.1"/>
    </source>
</evidence>
<feature type="transmembrane region" description="Helical" evidence="8">
    <location>
        <begin position="97"/>
        <end position="119"/>
    </location>
</feature>
<evidence type="ECO:0000256" key="1">
    <source>
        <dbReference type="ARBA" id="ARBA00004141"/>
    </source>
</evidence>
<dbReference type="EMBL" id="CAJOBI010003922">
    <property type="protein sequence ID" value="CAF3984906.1"/>
    <property type="molecule type" value="Genomic_DNA"/>
</dbReference>
<dbReference type="EMBL" id="CAJOBJ010006035">
    <property type="protein sequence ID" value="CAF4049169.1"/>
    <property type="molecule type" value="Genomic_DNA"/>
</dbReference>
<evidence type="ECO:0000256" key="6">
    <source>
        <dbReference type="ARBA" id="ARBA00023170"/>
    </source>
</evidence>
<dbReference type="Proteomes" id="UP000663855">
    <property type="component" value="Unassembled WGS sequence"/>
</dbReference>
<dbReference type="Proteomes" id="UP000681720">
    <property type="component" value="Unassembled WGS sequence"/>
</dbReference>
<dbReference type="Proteomes" id="UP000663824">
    <property type="component" value="Unassembled WGS sequence"/>
</dbReference>
<evidence type="ECO:0000313" key="16">
    <source>
        <dbReference type="Proteomes" id="UP000663855"/>
    </source>
</evidence>
<feature type="transmembrane region" description="Helical" evidence="8">
    <location>
        <begin position="247"/>
        <end position="272"/>
    </location>
</feature>
<evidence type="ECO:0000256" key="8">
    <source>
        <dbReference type="SAM" id="Phobius"/>
    </source>
</evidence>
<name>A0A814X2P3_9BILA</name>
<keyword evidence="4" id="KW-0297">G-protein coupled receptor</keyword>
<comment type="caution">
    <text evidence="10">The sequence shown here is derived from an EMBL/GenBank/DDBJ whole genome shotgun (WGS) entry which is preliminary data.</text>
</comment>
<dbReference type="SUPFAM" id="SSF81321">
    <property type="entry name" value="Family A G protein-coupled receptor-like"/>
    <property type="match status" value="1"/>
</dbReference>
<dbReference type="EMBL" id="CAJOBH010006348">
    <property type="protein sequence ID" value="CAF4053361.1"/>
    <property type="molecule type" value="Genomic_DNA"/>
</dbReference>
<dbReference type="EMBL" id="CAJNRE010007067">
    <property type="protein sequence ID" value="CAF2062181.1"/>
    <property type="molecule type" value="Genomic_DNA"/>
</dbReference>
<feature type="domain" description="G-protein coupled receptors family 1 profile" evidence="9">
    <location>
        <begin position="35"/>
        <end position="311"/>
    </location>
</feature>
<keyword evidence="5 8" id="KW-0472">Membrane</keyword>
<evidence type="ECO:0000256" key="5">
    <source>
        <dbReference type="ARBA" id="ARBA00023136"/>
    </source>
</evidence>
<evidence type="ECO:0000313" key="11">
    <source>
        <dbReference type="EMBL" id="CAF1673310.1"/>
    </source>
</evidence>